<dbReference type="EMBL" id="AP009384">
    <property type="protein sequence ID" value="BAF89777.1"/>
    <property type="molecule type" value="Genomic_DNA"/>
</dbReference>
<gene>
    <name evidence="7" type="ordered locus">AZC_3779</name>
</gene>
<comment type="subcellular location">
    <subcellularLocation>
        <location evidence="1">Periplasm</location>
    </subcellularLocation>
</comment>
<dbReference type="HOGENOM" id="CLU_017028_7_4_5"/>
<dbReference type="RefSeq" id="WP_012172302.1">
    <property type="nucleotide sequence ID" value="NC_009937.1"/>
</dbReference>
<evidence type="ECO:0000256" key="1">
    <source>
        <dbReference type="ARBA" id="ARBA00004418"/>
    </source>
</evidence>
<feature type="signal peptide" evidence="5">
    <location>
        <begin position="1"/>
        <end position="25"/>
    </location>
</feature>
<dbReference type="GO" id="GO:0030288">
    <property type="term" value="C:outer membrane-bounded periplasmic space"/>
    <property type="evidence" value="ECO:0007669"/>
    <property type="project" value="UniProtKB-ARBA"/>
</dbReference>
<dbReference type="GO" id="GO:0015833">
    <property type="term" value="P:peptide transport"/>
    <property type="evidence" value="ECO:0007669"/>
    <property type="project" value="TreeGrafter"/>
</dbReference>
<dbReference type="InterPro" id="IPR039424">
    <property type="entry name" value="SBP_5"/>
</dbReference>
<keyword evidence="3" id="KW-0813">Transport</keyword>
<dbReference type="Proteomes" id="UP000000270">
    <property type="component" value="Chromosome"/>
</dbReference>
<feature type="domain" description="Solute-binding protein family 5" evidence="6">
    <location>
        <begin position="69"/>
        <end position="411"/>
    </location>
</feature>
<accession>A8INR2</accession>
<dbReference type="KEGG" id="azc:AZC_3779"/>
<dbReference type="Gene3D" id="3.90.76.10">
    <property type="entry name" value="Dipeptide-binding Protein, Domain 1"/>
    <property type="match status" value="1"/>
</dbReference>
<reference evidence="7 8" key="5">
    <citation type="journal article" date="2010" name="Appl. Environ. Microbiol.">
        <title>phrR-like gene praR of Azorhizobium caulinodans ORS571 is essential for symbiosis with Sesbania rostrata and is involved in expression of reb genes.</title>
        <authorList>
            <person name="Akiba N."/>
            <person name="Aono T."/>
            <person name="Toyazaki H."/>
            <person name="Sato S."/>
            <person name="Oyaizu H."/>
        </authorList>
    </citation>
    <scope>NUCLEOTIDE SEQUENCE [LARGE SCALE GENOMIC DNA]</scope>
    <source>
        <strain evidence="8">ATCC 43989 / DSM 5975 / JCM 20966 / LMG 6465 / NBRC 14845 / NCIMB 13405 / ORS 571</strain>
    </source>
</reference>
<proteinExistence type="inferred from homology"/>
<dbReference type="eggNOG" id="COG0747">
    <property type="taxonomic scope" value="Bacteria"/>
</dbReference>
<dbReference type="InterPro" id="IPR000914">
    <property type="entry name" value="SBP_5_dom"/>
</dbReference>
<reference evidence="7 8" key="4">
    <citation type="journal article" date="2009" name="Appl. Environ. Microbiol.">
        <title>Comparative genome-wide transcriptional profiling of Azorhizobium caulinodans ORS571 grown under free-living and symbiotic conditions.</title>
        <authorList>
            <person name="Tsukada S."/>
            <person name="Aono T."/>
            <person name="Akiba N."/>
            <person name="Lee KB."/>
            <person name="Liu CT."/>
            <person name="Toyazaki H."/>
            <person name="Oyaizu H."/>
        </authorList>
    </citation>
    <scope>NUCLEOTIDE SEQUENCE [LARGE SCALE GENOMIC DNA]</scope>
    <source>
        <strain evidence="8">ATCC 43989 / DSM 5975 / JCM 20966 / LMG 6465 / NBRC 14845 / NCIMB 13405 / ORS 571</strain>
    </source>
</reference>
<evidence type="ECO:0000256" key="3">
    <source>
        <dbReference type="ARBA" id="ARBA00022448"/>
    </source>
</evidence>
<evidence type="ECO:0000256" key="2">
    <source>
        <dbReference type="ARBA" id="ARBA00005695"/>
    </source>
</evidence>
<dbReference type="AlphaFoldDB" id="A8INR2"/>
<sequence length="499" mass="54262">MKRFTPAAFAAALLATVTLPGLAKAETATIALAVNINTLDPHMSASFGSDLSLLSHVYPALILRGPDLKLQPALAKSWTPVNDTTWRFELVPGAKFANGEALDAKAVRWNLDRVRDPKVNARIKSWFDLVKDVRVIDPTTLEVETSAPFPAFADQLSMFFLLPPEWAATHNPATETMSGGPYQITENVPGDHITLKANPTYFGEKPAFDTAIFRTIPEPSSRIAALLAGEVDLITGVPPSELKRIKDSGKANSGATPSTRSVFIKFNTQKAPLDNKLVRQAMNYAVDKTAIGDSIFEGLAYISPCEILTPAYFGFNPDLKPYAYDPAKAKALLKQSGANLSQPIEMDVPVATYLQGQEVAQVVAAQLGEVGLNVKITEMDFGAYMNKYLKSRTLAQTSLLTHGWPTIDADGQLTLLAPGNQYAYWDNAAFGKAVEAGRSTTDKAARLAAYKTATSIMCEEAPVLFLYAQPNTYGTSKRVVWQPRADDWVRAYDLKPAAK</sequence>
<reference evidence="7 8" key="3">
    <citation type="journal article" date="2008" name="BMC Genomics">
        <title>The genome of the versatile nitrogen fixer Azorhizobium caulinodans ORS571.</title>
        <authorList>
            <person name="Lee KB."/>
            <person name="Backer P.D."/>
            <person name="Aono T."/>
            <person name="Liu CT."/>
            <person name="Suzuki S."/>
            <person name="Suzuki T."/>
            <person name="Kaneko T."/>
            <person name="Yamada M."/>
            <person name="Tabata S."/>
            <person name="Kupfer D.M."/>
            <person name="Najar F.Z."/>
            <person name="Wiley G.B."/>
            <person name="Roe B."/>
            <person name="Binnewies T.T."/>
            <person name="Ussery D.W."/>
            <person name="D'Haeze W."/>
            <person name="Herder J.D."/>
            <person name="Gevers D."/>
            <person name="Vereecke D."/>
            <person name="Holsters M."/>
            <person name="Oyaizu H."/>
        </authorList>
    </citation>
    <scope>NUCLEOTIDE SEQUENCE [LARGE SCALE GENOMIC DNA]</scope>
    <source>
        <strain evidence="8">ATCC 43989 / DSM 5975 / JCM 20966 / LMG 6465 / NBRC 14845 / NCIMB 13405 / ORS 571</strain>
    </source>
</reference>
<feature type="chain" id="PRO_5002724615" evidence="5">
    <location>
        <begin position="26"/>
        <end position="499"/>
    </location>
</feature>
<reference evidence="8" key="2">
    <citation type="submission" date="2007-04" db="EMBL/GenBank/DDBJ databases">
        <title>Complete genome sequence of the nitrogen-fixing bacterium Azorhizobium caulinodans ORS571.</title>
        <authorList>
            <person name="Lee K.B."/>
            <person name="Backer P.D."/>
            <person name="Aono T."/>
            <person name="Liu C.T."/>
            <person name="Suzuki S."/>
            <person name="Suzuki T."/>
            <person name="Kaneko T."/>
            <person name="Yamada M."/>
            <person name="Tabata S."/>
            <person name="Kupfer D.M."/>
            <person name="Najar F.Z."/>
            <person name="Wiley G.B."/>
            <person name="Roe B."/>
            <person name="Binnewies T."/>
            <person name="Ussery D."/>
            <person name="Vereecke D."/>
            <person name="Gevers D."/>
            <person name="Holsters M."/>
            <person name="Oyaizu H."/>
        </authorList>
    </citation>
    <scope>NUCLEOTIDE SEQUENCE [LARGE SCALE GENOMIC DNA]</scope>
    <source>
        <strain evidence="8">ATCC 43989 / DSM 5975 / JCM 20966 / LMG 6465 / NBRC 14845 / NCIMB 13405 / ORS 571</strain>
    </source>
</reference>
<name>A8INR2_AZOC5</name>
<reference evidence="7 8" key="1">
    <citation type="journal article" date="2007" name="Appl. Environ. Microbiol.">
        <title>Rhizobial factors required for stem nodule maturation and maintenance in Sesbania rostrata-Azorhizobium caulinodans ORS571 symbiosis.</title>
        <authorList>
            <person name="Suzuki S."/>
            <person name="Aono T."/>
            <person name="Lee KB."/>
            <person name="Suzuki T."/>
            <person name="Liu CT."/>
            <person name="Miwa H."/>
            <person name="Wakao S."/>
            <person name="Iki T."/>
            <person name="Oyaizu H."/>
        </authorList>
    </citation>
    <scope>NUCLEOTIDE SEQUENCE [LARGE SCALE GENOMIC DNA]</scope>
    <source>
        <strain evidence="8">ATCC 43989 / DSM 5975 / JCM 20966 / LMG 6465 / NBRC 14845 / NCIMB 13405 / ORS 571</strain>
    </source>
</reference>
<dbReference type="PANTHER" id="PTHR30290">
    <property type="entry name" value="PERIPLASMIC BINDING COMPONENT OF ABC TRANSPORTER"/>
    <property type="match status" value="1"/>
</dbReference>
<protein>
    <submittedName>
        <fullName evidence="7">Putative extracellular solute-binding protein</fullName>
    </submittedName>
</protein>
<evidence type="ECO:0000256" key="5">
    <source>
        <dbReference type="SAM" id="SignalP"/>
    </source>
</evidence>
<evidence type="ECO:0000259" key="6">
    <source>
        <dbReference type="Pfam" id="PF00496"/>
    </source>
</evidence>
<dbReference type="GO" id="GO:0043190">
    <property type="term" value="C:ATP-binding cassette (ABC) transporter complex"/>
    <property type="evidence" value="ECO:0007669"/>
    <property type="project" value="InterPro"/>
</dbReference>
<dbReference type="PIRSF" id="PIRSF002741">
    <property type="entry name" value="MppA"/>
    <property type="match status" value="1"/>
</dbReference>
<dbReference type="STRING" id="438753.AZC_3779"/>
<dbReference type="SUPFAM" id="SSF53850">
    <property type="entry name" value="Periplasmic binding protein-like II"/>
    <property type="match status" value="1"/>
</dbReference>
<dbReference type="InterPro" id="IPR030678">
    <property type="entry name" value="Peptide/Ni-bd"/>
</dbReference>
<keyword evidence="8" id="KW-1185">Reference proteome</keyword>
<dbReference type="PANTHER" id="PTHR30290:SF9">
    <property type="entry name" value="OLIGOPEPTIDE-BINDING PROTEIN APPA"/>
    <property type="match status" value="1"/>
</dbReference>
<reference evidence="7 8" key="6">
    <citation type="journal article" date="2011" name="Appl. Environ. Microbiol.">
        <title>Involvement of the azorhizobial chromosome partition gene (parA) in the onset of bacteroid differentiation during Sesbania rostrata stem nodule development.</title>
        <authorList>
            <person name="Liu CT."/>
            <person name="Lee KB."/>
            <person name="Wang YS."/>
            <person name="Peng MH."/>
            <person name="Lee KT."/>
            <person name="Suzuki S."/>
            <person name="Suzuki T."/>
            <person name="Oyaizu H."/>
        </authorList>
    </citation>
    <scope>NUCLEOTIDE SEQUENCE [LARGE SCALE GENOMIC DNA]</scope>
    <source>
        <strain evidence="8">ATCC 43989 / DSM 5975 / JCM 20966 / LMG 6465 / NBRC 14845 / NCIMB 13405 / ORS 571</strain>
    </source>
</reference>
<comment type="similarity">
    <text evidence="2">Belongs to the bacterial solute-binding protein 5 family.</text>
</comment>
<dbReference type="Gene3D" id="3.10.105.10">
    <property type="entry name" value="Dipeptide-binding Protein, Domain 3"/>
    <property type="match status" value="1"/>
</dbReference>
<keyword evidence="4 5" id="KW-0732">Signal</keyword>
<dbReference type="Pfam" id="PF00496">
    <property type="entry name" value="SBP_bac_5"/>
    <property type="match status" value="1"/>
</dbReference>
<evidence type="ECO:0000313" key="8">
    <source>
        <dbReference type="Proteomes" id="UP000000270"/>
    </source>
</evidence>
<dbReference type="Gene3D" id="3.40.190.10">
    <property type="entry name" value="Periplasmic binding protein-like II"/>
    <property type="match status" value="1"/>
</dbReference>
<evidence type="ECO:0000256" key="4">
    <source>
        <dbReference type="ARBA" id="ARBA00022729"/>
    </source>
</evidence>
<evidence type="ECO:0000313" key="7">
    <source>
        <dbReference type="EMBL" id="BAF89777.1"/>
    </source>
</evidence>
<organism evidence="7 8">
    <name type="scientific">Azorhizobium caulinodans (strain ATCC 43989 / DSM 5975 / JCM 20966 / LMG 6465 / NBRC 14845 / NCIMB 13405 / ORS 571)</name>
    <dbReference type="NCBI Taxonomy" id="438753"/>
    <lineage>
        <taxon>Bacteria</taxon>
        <taxon>Pseudomonadati</taxon>
        <taxon>Pseudomonadota</taxon>
        <taxon>Alphaproteobacteria</taxon>
        <taxon>Hyphomicrobiales</taxon>
        <taxon>Xanthobacteraceae</taxon>
        <taxon>Azorhizobium</taxon>
    </lineage>
</organism>
<dbReference type="GO" id="GO:1904680">
    <property type="term" value="F:peptide transmembrane transporter activity"/>
    <property type="evidence" value="ECO:0007669"/>
    <property type="project" value="TreeGrafter"/>
</dbReference>